<evidence type="ECO:0000313" key="2">
    <source>
        <dbReference type="Proteomes" id="UP000228743"/>
    </source>
</evidence>
<keyword evidence="1" id="KW-0378">Hydrolase</keyword>
<sequence>MEININIMIITWQGQSCFKIQDKVGSEGITLVTDPFDKSLGLKVPNFEADIVTVSHDHYDHNNVAAFRGTPKVIKSAGEYDIKGVMIEGVLSYHDASQGKERGNNIIYRIEMDDITICHLGDLGHVLDNKQLKRLEGIDILLVPVGGKYTLDAKLAVEVISQIEPRIVIPMHYKTKDMKIDIDGVDKFIKELGIEATYEEKLKINKKDLPAEDMELVILSL</sequence>
<proteinExistence type="predicted"/>
<gene>
    <name evidence="1" type="ORF">COX68_01200</name>
</gene>
<name>A0A2M7VZS6_9BACT</name>
<evidence type="ECO:0000313" key="1">
    <source>
        <dbReference type="EMBL" id="PJA10172.1"/>
    </source>
</evidence>
<dbReference type="InterPro" id="IPR036866">
    <property type="entry name" value="RibonucZ/Hydroxyglut_hydro"/>
</dbReference>
<dbReference type="GO" id="GO:0016787">
    <property type="term" value="F:hydrolase activity"/>
    <property type="evidence" value="ECO:0007669"/>
    <property type="project" value="UniProtKB-KW"/>
</dbReference>
<dbReference type="Pfam" id="PF13483">
    <property type="entry name" value="Lactamase_B_3"/>
    <property type="match status" value="1"/>
</dbReference>
<dbReference type="PANTHER" id="PTHR42967:SF1">
    <property type="entry name" value="MBL FOLD METALLO-HYDROLASE"/>
    <property type="match status" value="1"/>
</dbReference>
<dbReference type="SUPFAM" id="SSF56281">
    <property type="entry name" value="Metallo-hydrolase/oxidoreductase"/>
    <property type="match status" value="1"/>
</dbReference>
<dbReference type="AlphaFoldDB" id="A0A2M7VZS6"/>
<dbReference type="Proteomes" id="UP000228743">
    <property type="component" value="Unassembled WGS sequence"/>
</dbReference>
<comment type="caution">
    <text evidence="1">The sequence shown here is derived from an EMBL/GenBank/DDBJ whole genome shotgun (WGS) entry which is preliminary data.</text>
</comment>
<protein>
    <submittedName>
        <fullName evidence="1">MBL fold metallo-hydrolase</fullName>
    </submittedName>
</protein>
<reference evidence="2" key="1">
    <citation type="submission" date="2017-09" db="EMBL/GenBank/DDBJ databases">
        <title>Depth-based differentiation of microbial function through sediment-hosted aquifers and enrichment of novel symbionts in the deep terrestrial subsurface.</title>
        <authorList>
            <person name="Probst A.J."/>
            <person name="Ladd B."/>
            <person name="Jarett J.K."/>
            <person name="Geller-Mcgrath D.E."/>
            <person name="Sieber C.M.K."/>
            <person name="Emerson J.B."/>
            <person name="Anantharaman K."/>
            <person name="Thomas B.C."/>
            <person name="Malmstrom R."/>
            <person name="Stieglmeier M."/>
            <person name="Klingl A."/>
            <person name="Woyke T."/>
            <person name="Ryan C.M."/>
            <person name="Banfield J.F."/>
        </authorList>
    </citation>
    <scope>NUCLEOTIDE SEQUENCE [LARGE SCALE GENOMIC DNA]</scope>
</reference>
<dbReference type="EMBL" id="PFPX01000025">
    <property type="protein sequence ID" value="PJA10172.1"/>
    <property type="molecule type" value="Genomic_DNA"/>
</dbReference>
<organism evidence="1 2">
    <name type="scientific">Candidatus Falkowbacteria bacterium CG_4_10_14_0_2_um_filter_41_15</name>
    <dbReference type="NCBI Taxonomy" id="1974554"/>
    <lineage>
        <taxon>Bacteria</taxon>
        <taxon>Candidatus Falkowiibacteriota</taxon>
    </lineage>
</organism>
<accession>A0A2M7VZS6</accession>
<dbReference type="Gene3D" id="3.60.15.10">
    <property type="entry name" value="Ribonuclease Z/Hydroxyacylglutathione hydrolase-like"/>
    <property type="match status" value="1"/>
</dbReference>
<dbReference type="PANTHER" id="PTHR42967">
    <property type="entry name" value="METAL DEPENDENT HYDROLASE"/>
    <property type="match status" value="1"/>
</dbReference>